<evidence type="ECO:0000256" key="3">
    <source>
        <dbReference type="ARBA" id="ARBA00022553"/>
    </source>
</evidence>
<proteinExistence type="predicted"/>
<dbReference type="InterPro" id="IPR036097">
    <property type="entry name" value="HisK_dim/P_sf"/>
</dbReference>
<evidence type="ECO:0000259" key="9">
    <source>
        <dbReference type="PROSITE" id="PS50109"/>
    </source>
</evidence>
<reference evidence="11" key="1">
    <citation type="submission" date="2020-09" db="EMBL/GenBank/DDBJ databases">
        <title>Iningainema tapete sp. nov. (Scytonemataceae, Cyanobacteria) from greenhouses in central Florida (USA) produces two types of nodularin with biosynthetic potential for microcystin-LR and anabaenopeptins.</title>
        <authorList>
            <person name="Berthold D.E."/>
            <person name="Lefler F.W."/>
            <person name="Huang I.-S."/>
            <person name="Abdulla H."/>
            <person name="Zimba P.V."/>
            <person name="Laughinghouse H.D. IV."/>
        </authorList>
    </citation>
    <scope>NUCLEOTIDE SEQUENCE</scope>
    <source>
        <strain evidence="11">BLCCT55</strain>
    </source>
</reference>
<keyword evidence="5" id="KW-0418">Kinase</keyword>
<dbReference type="Pfam" id="PF00989">
    <property type="entry name" value="PAS"/>
    <property type="match status" value="1"/>
</dbReference>
<dbReference type="InterPro" id="IPR013767">
    <property type="entry name" value="PAS_fold"/>
</dbReference>
<dbReference type="CDD" id="cd00082">
    <property type="entry name" value="HisKA"/>
    <property type="match status" value="1"/>
</dbReference>
<dbReference type="CDD" id="cd00075">
    <property type="entry name" value="HATPase"/>
    <property type="match status" value="1"/>
</dbReference>
<evidence type="ECO:0000256" key="7">
    <source>
        <dbReference type="ARBA" id="ARBA00055745"/>
    </source>
</evidence>
<evidence type="ECO:0000259" key="10">
    <source>
        <dbReference type="PROSITE" id="PS50112"/>
    </source>
</evidence>
<protein>
    <recommendedName>
        <fullName evidence="2">histidine kinase</fullName>
        <ecNumber evidence="2">2.7.13.3</ecNumber>
    </recommendedName>
</protein>
<dbReference type="PROSITE" id="PS50109">
    <property type="entry name" value="HIS_KIN"/>
    <property type="match status" value="1"/>
</dbReference>
<dbReference type="PANTHER" id="PTHR43711:SF26">
    <property type="entry name" value="SENSOR HISTIDINE KINASE RCSC"/>
    <property type="match status" value="1"/>
</dbReference>
<dbReference type="SMART" id="SM00387">
    <property type="entry name" value="HATPase_c"/>
    <property type="match status" value="1"/>
</dbReference>
<evidence type="ECO:0000256" key="6">
    <source>
        <dbReference type="ARBA" id="ARBA00023012"/>
    </source>
</evidence>
<evidence type="ECO:0000256" key="2">
    <source>
        <dbReference type="ARBA" id="ARBA00012438"/>
    </source>
</evidence>
<name>A0A8J6XJ22_9CYAN</name>
<keyword evidence="12" id="KW-1185">Reference proteome</keyword>
<dbReference type="InterPro" id="IPR035965">
    <property type="entry name" value="PAS-like_dom_sf"/>
</dbReference>
<dbReference type="PANTHER" id="PTHR43711">
    <property type="entry name" value="TWO-COMPONENT HISTIDINE KINASE"/>
    <property type="match status" value="1"/>
</dbReference>
<dbReference type="SUPFAM" id="SSF55785">
    <property type="entry name" value="PYP-like sensor domain (PAS domain)"/>
    <property type="match status" value="1"/>
</dbReference>
<keyword evidence="4" id="KW-0808">Transferase</keyword>
<dbReference type="NCBIfam" id="TIGR00229">
    <property type="entry name" value="sensory_box"/>
    <property type="match status" value="1"/>
</dbReference>
<dbReference type="EMBL" id="JACXAE010000063">
    <property type="protein sequence ID" value="MBD2774055.1"/>
    <property type="molecule type" value="Genomic_DNA"/>
</dbReference>
<evidence type="ECO:0000256" key="4">
    <source>
        <dbReference type="ARBA" id="ARBA00022679"/>
    </source>
</evidence>
<feature type="coiled-coil region" evidence="8">
    <location>
        <begin position="146"/>
        <end position="189"/>
    </location>
</feature>
<evidence type="ECO:0000313" key="12">
    <source>
        <dbReference type="Proteomes" id="UP000629098"/>
    </source>
</evidence>
<dbReference type="SMART" id="SM00091">
    <property type="entry name" value="PAS"/>
    <property type="match status" value="1"/>
</dbReference>
<dbReference type="PRINTS" id="PR00344">
    <property type="entry name" value="BCTRLSENSOR"/>
</dbReference>
<dbReference type="GO" id="GO:0006355">
    <property type="term" value="P:regulation of DNA-templated transcription"/>
    <property type="evidence" value="ECO:0007669"/>
    <property type="project" value="InterPro"/>
</dbReference>
<dbReference type="InterPro" id="IPR036890">
    <property type="entry name" value="HATPase_C_sf"/>
</dbReference>
<comment type="caution">
    <text evidence="11">The sequence shown here is derived from an EMBL/GenBank/DDBJ whole genome shotgun (WGS) entry which is preliminary data.</text>
</comment>
<comment type="function">
    <text evidence="7">Photoreceptor which exists in two forms that are reversibly interconvertible by light: the R form that absorbs maximally in the red region of the spectrum and the FR form that absorbs maximally in the far-red region.</text>
</comment>
<dbReference type="EC" id="2.7.13.3" evidence="2"/>
<dbReference type="Proteomes" id="UP000629098">
    <property type="component" value="Unassembled WGS sequence"/>
</dbReference>
<dbReference type="Gene3D" id="3.30.450.20">
    <property type="entry name" value="PAS domain"/>
    <property type="match status" value="1"/>
</dbReference>
<dbReference type="AlphaFoldDB" id="A0A8J6XJ22"/>
<evidence type="ECO:0000256" key="5">
    <source>
        <dbReference type="ARBA" id="ARBA00022777"/>
    </source>
</evidence>
<dbReference type="SMART" id="SM00388">
    <property type="entry name" value="HisKA"/>
    <property type="match status" value="1"/>
</dbReference>
<dbReference type="Gene3D" id="1.10.287.130">
    <property type="match status" value="1"/>
</dbReference>
<evidence type="ECO:0000256" key="1">
    <source>
        <dbReference type="ARBA" id="ARBA00000085"/>
    </source>
</evidence>
<dbReference type="PROSITE" id="PS50112">
    <property type="entry name" value="PAS"/>
    <property type="match status" value="1"/>
</dbReference>
<dbReference type="InterPro" id="IPR003661">
    <property type="entry name" value="HisK_dim/P_dom"/>
</dbReference>
<keyword evidence="6" id="KW-0902">Two-component regulatory system</keyword>
<dbReference type="InterPro" id="IPR000014">
    <property type="entry name" value="PAS"/>
</dbReference>
<gene>
    <name evidence="11" type="ORF">ICL16_18745</name>
</gene>
<organism evidence="11 12">
    <name type="scientific">Iningainema tapete BLCC-T55</name>
    <dbReference type="NCBI Taxonomy" id="2748662"/>
    <lineage>
        <taxon>Bacteria</taxon>
        <taxon>Bacillati</taxon>
        <taxon>Cyanobacteriota</taxon>
        <taxon>Cyanophyceae</taxon>
        <taxon>Nostocales</taxon>
        <taxon>Scytonemataceae</taxon>
        <taxon>Iningainema tapete</taxon>
    </lineage>
</organism>
<dbReference type="Pfam" id="PF02518">
    <property type="entry name" value="HATPase_c"/>
    <property type="match status" value="1"/>
</dbReference>
<dbReference type="RefSeq" id="WP_190830584.1">
    <property type="nucleotide sequence ID" value="NZ_CAWPPI010000063.1"/>
</dbReference>
<dbReference type="Pfam" id="PF00512">
    <property type="entry name" value="HisKA"/>
    <property type="match status" value="1"/>
</dbReference>
<evidence type="ECO:0000256" key="8">
    <source>
        <dbReference type="SAM" id="Coils"/>
    </source>
</evidence>
<dbReference type="CDD" id="cd00130">
    <property type="entry name" value="PAS"/>
    <property type="match status" value="1"/>
</dbReference>
<dbReference type="InterPro" id="IPR005467">
    <property type="entry name" value="His_kinase_dom"/>
</dbReference>
<sequence length="420" mass="47840">MIFGYHILEQLKLKITLQPKEELQFTKFLIDSAADAVFWVAKDARFLYVNQAACYMAGYSREELLSMTMHDVEPDFSPKIWSEFWKAIQKQGSLYFDCLHPLKEGGRNPVEITFIYLEHQGKEYSCIFVRNNTKRKPTEIALGKINEALKCKVKERTVQLRRANEQLCHEIAERKLAEAQLRLALEQEKDESELGASFVCMVSHEFRNPLHVISFATSLLKRNIHQWDLEKKLKYLHRIQTAAEYLGELMDNVFIIGKLEAGKLKFEPKAINLEQFCRNLLTQLPLSHSSSHTVNFAILGDCSTACVDEKLLQPMLTNLLDNAIKYSPNDRTVDLKLSCYSNEELVFQIKDQGIGIPPADQKRLFEPFYRGNNVGDVPGIGLGLAVVRKLVDLHFGQISVMSEVGVGTTFIITLPLGKAL</sequence>
<keyword evidence="8" id="KW-0175">Coiled coil</keyword>
<feature type="domain" description="PAS" evidence="10">
    <location>
        <begin position="22"/>
        <end position="91"/>
    </location>
</feature>
<dbReference type="SUPFAM" id="SSF55874">
    <property type="entry name" value="ATPase domain of HSP90 chaperone/DNA topoisomerase II/histidine kinase"/>
    <property type="match status" value="1"/>
</dbReference>
<keyword evidence="3" id="KW-0597">Phosphoprotein</keyword>
<dbReference type="SUPFAM" id="SSF47384">
    <property type="entry name" value="Homodimeric domain of signal transducing histidine kinase"/>
    <property type="match status" value="1"/>
</dbReference>
<dbReference type="FunFam" id="3.30.565.10:FF:000006">
    <property type="entry name" value="Sensor histidine kinase WalK"/>
    <property type="match status" value="1"/>
</dbReference>
<evidence type="ECO:0000313" key="11">
    <source>
        <dbReference type="EMBL" id="MBD2774055.1"/>
    </source>
</evidence>
<accession>A0A8J6XJ22</accession>
<dbReference type="GO" id="GO:0000155">
    <property type="term" value="F:phosphorelay sensor kinase activity"/>
    <property type="evidence" value="ECO:0007669"/>
    <property type="project" value="InterPro"/>
</dbReference>
<dbReference type="InterPro" id="IPR003594">
    <property type="entry name" value="HATPase_dom"/>
</dbReference>
<dbReference type="Gene3D" id="3.30.565.10">
    <property type="entry name" value="Histidine kinase-like ATPase, C-terminal domain"/>
    <property type="match status" value="1"/>
</dbReference>
<dbReference type="InterPro" id="IPR004358">
    <property type="entry name" value="Sig_transdc_His_kin-like_C"/>
</dbReference>
<feature type="domain" description="Histidine kinase" evidence="9">
    <location>
        <begin position="201"/>
        <end position="418"/>
    </location>
</feature>
<dbReference type="InterPro" id="IPR050736">
    <property type="entry name" value="Sensor_HK_Regulatory"/>
</dbReference>
<comment type="catalytic activity">
    <reaction evidence="1">
        <text>ATP + protein L-histidine = ADP + protein N-phospho-L-histidine.</text>
        <dbReference type="EC" id="2.7.13.3"/>
    </reaction>
</comment>